<dbReference type="Proteomes" id="UP000184543">
    <property type="component" value="Unassembled WGS sequence"/>
</dbReference>
<evidence type="ECO:0000313" key="1">
    <source>
        <dbReference type="EMBL" id="SHI54835.1"/>
    </source>
</evidence>
<protein>
    <submittedName>
        <fullName evidence="1">Uncharacterized protein</fullName>
    </submittedName>
</protein>
<dbReference type="AlphaFoldDB" id="A0A1M6C1C4"/>
<dbReference type="STRING" id="192903.SAMN04488513_101607"/>
<organism evidence="1 2">
    <name type="scientific">Pseudozobellia thermophila</name>
    <dbReference type="NCBI Taxonomy" id="192903"/>
    <lineage>
        <taxon>Bacteria</taxon>
        <taxon>Pseudomonadati</taxon>
        <taxon>Bacteroidota</taxon>
        <taxon>Flavobacteriia</taxon>
        <taxon>Flavobacteriales</taxon>
        <taxon>Flavobacteriaceae</taxon>
        <taxon>Pseudozobellia</taxon>
    </lineage>
</organism>
<name>A0A1M6C1C4_9FLAO</name>
<dbReference type="EMBL" id="FQYU01000001">
    <property type="protein sequence ID" value="SHI54835.1"/>
    <property type="molecule type" value="Genomic_DNA"/>
</dbReference>
<proteinExistence type="predicted"/>
<reference evidence="2" key="1">
    <citation type="submission" date="2016-11" db="EMBL/GenBank/DDBJ databases">
        <authorList>
            <person name="Varghese N."/>
            <person name="Submissions S."/>
        </authorList>
    </citation>
    <scope>NUCLEOTIDE SEQUENCE [LARGE SCALE GENOMIC DNA]</scope>
    <source>
        <strain evidence="2">DSM 19858</strain>
    </source>
</reference>
<accession>A0A1M6C1C4</accession>
<gene>
    <name evidence="1" type="ORF">SAMN04488513_101607</name>
</gene>
<evidence type="ECO:0000313" key="2">
    <source>
        <dbReference type="Proteomes" id="UP000184543"/>
    </source>
</evidence>
<keyword evidence="2" id="KW-1185">Reference proteome</keyword>
<sequence length="60" mass="7441">MYWVKLYYYGFRWWGFQENIYFYIPPIGLTEIKTEQITEIFVKINVIQIRKSQMGNKQII</sequence>